<dbReference type="FunFam" id="3.30.160.60:FF:001158">
    <property type="entry name" value="zinc finger protein 22"/>
    <property type="match status" value="1"/>
</dbReference>
<dbReference type="InterPro" id="IPR036236">
    <property type="entry name" value="Znf_C2H2_sf"/>
</dbReference>
<dbReference type="SMART" id="SM00355">
    <property type="entry name" value="ZnF_C2H2"/>
    <property type="match status" value="13"/>
</dbReference>
<evidence type="ECO:0000256" key="7">
    <source>
        <dbReference type="ARBA" id="ARBA00022833"/>
    </source>
</evidence>
<dbReference type="PROSITE" id="PS50157">
    <property type="entry name" value="ZINC_FINGER_C2H2_2"/>
    <property type="match status" value="13"/>
</dbReference>
<feature type="compositionally biased region" description="Basic and acidic residues" evidence="13">
    <location>
        <begin position="1"/>
        <end position="15"/>
    </location>
</feature>
<keyword evidence="5" id="KW-0677">Repeat</keyword>
<keyword evidence="7" id="KW-0862">Zinc</keyword>
<feature type="domain" description="C2H2-type" evidence="14">
    <location>
        <begin position="698"/>
        <end position="725"/>
    </location>
</feature>
<keyword evidence="6 12" id="KW-0863">Zinc-finger</keyword>
<evidence type="ECO:0000313" key="17">
    <source>
        <dbReference type="Xenbase" id="XB-GENE-29086267"/>
    </source>
</evidence>
<dbReference type="PROSITE" id="PS00028">
    <property type="entry name" value="ZINC_FINGER_C2H2_1"/>
    <property type="match status" value="13"/>
</dbReference>
<feature type="domain" description="C2H2-type" evidence="14">
    <location>
        <begin position="334"/>
        <end position="361"/>
    </location>
</feature>
<organism evidence="15 16">
    <name type="scientific">Xenopus tropicalis</name>
    <name type="common">Western clawed frog</name>
    <name type="synonym">Silurana tropicalis</name>
    <dbReference type="NCBI Taxonomy" id="8364"/>
    <lineage>
        <taxon>Eukaryota</taxon>
        <taxon>Metazoa</taxon>
        <taxon>Chordata</taxon>
        <taxon>Craniata</taxon>
        <taxon>Vertebrata</taxon>
        <taxon>Euteleostomi</taxon>
        <taxon>Amphibia</taxon>
        <taxon>Batrachia</taxon>
        <taxon>Anura</taxon>
        <taxon>Pipoidea</taxon>
        <taxon>Pipidae</taxon>
        <taxon>Xenopodinae</taxon>
        <taxon>Xenopus</taxon>
        <taxon>Silurana</taxon>
    </lineage>
</organism>
<dbReference type="FunFam" id="3.30.160.60:FF:000384">
    <property type="entry name" value="Zinc finger protein 550"/>
    <property type="match status" value="1"/>
</dbReference>
<evidence type="ECO:0000313" key="16">
    <source>
        <dbReference type="RefSeq" id="XP_031749205.1"/>
    </source>
</evidence>
<feature type="domain" description="C2H2-type" evidence="14">
    <location>
        <begin position="306"/>
        <end position="333"/>
    </location>
</feature>
<keyword evidence="8" id="KW-0805">Transcription regulation</keyword>
<dbReference type="FunFam" id="3.30.160.60:FF:000295">
    <property type="entry name" value="zinc finger protein 19"/>
    <property type="match status" value="1"/>
</dbReference>
<dbReference type="AlphaFoldDB" id="A0A8J1IWQ8"/>
<dbReference type="Gene3D" id="3.30.160.60">
    <property type="entry name" value="Classic Zinc Finger"/>
    <property type="match status" value="13"/>
</dbReference>
<dbReference type="FunFam" id="3.30.160.60:FF:002343">
    <property type="entry name" value="Zinc finger protein 33A"/>
    <property type="match status" value="2"/>
</dbReference>
<proteinExistence type="inferred from homology"/>
<dbReference type="PANTHER" id="PTHR14196:SF15">
    <property type="entry name" value="OOCYTE ZINC FINGER PROTEIN XLCOF7.1-LIKE"/>
    <property type="match status" value="1"/>
</dbReference>
<dbReference type="GO" id="GO:0000978">
    <property type="term" value="F:RNA polymerase II cis-regulatory region sequence-specific DNA binding"/>
    <property type="evidence" value="ECO:0000318"/>
    <property type="project" value="GO_Central"/>
</dbReference>
<feature type="domain" description="C2H2-type" evidence="14">
    <location>
        <begin position="194"/>
        <end position="221"/>
    </location>
</feature>
<feature type="domain" description="C2H2-type" evidence="14">
    <location>
        <begin position="222"/>
        <end position="249"/>
    </location>
</feature>
<feature type="compositionally biased region" description="Basic and acidic residues" evidence="13">
    <location>
        <begin position="445"/>
        <end position="458"/>
    </location>
</feature>
<feature type="region of interest" description="Disordered" evidence="13">
    <location>
        <begin position="1"/>
        <end position="67"/>
    </location>
</feature>
<keyword evidence="10" id="KW-0804">Transcription</keyword>
<feature type="domain" description="C2H2-type" evidence="14">
    <location>
        <begin position="726"/>
        <end position="753"/>
    </location>
</feature>
<feature type="region of interest" description="Disordered" evidence="13">
    <location>
        <begin position="169"/>
        <end position="189"/>
    </location>
</feature>
<dbReference type="FunFam" id="3.30.160.60:FF:000759">
    <property type="entry name" value="zinc finger protein 16"/>
    <property type="match status" value="2"/>
</dbReference>
<dbReference type="GO" id="GO:0042802">
    <property type="term" value="F:identical protein binding"/>
    <property type="evidence" value="ECO:0007669"/>
    <property type="project" value="UniProtKB-ARBA"/>
</dbReference>
<dbReference type="FunFam" id="3.30.160.60:FF:000193">
    <property type="entry name" value="Zinc finger protein 300"/>
    <property type="match status" value="1"/>
</dbReference>
<feature type="domain" description="C2H2-type" evidence="14">
    <location>
        <begin position="586"/>
        <end position="613"/>
    </location>
</feature>
<dbReference type="FunFam" id="3.30.160.60:FF:000508">
    <property type="entry name" value="Myeloid zinc finger 1"/>
    <property type="match status" value="1"/>
</dbReference>
<dbReference type="FunFam" id="3.30.160.60:FF:001297">
    <property type="entry name" value="Zinc finger and SCAN domain-containing protein 2"/>
    <property type="match status" value="1"/>
</dbReference>
<feature type="region of interest" description="Disordered" evidence="13">
    <location>
        <begin position="493"/>
        <end position="515"/>
    </location>
</feature>
<feature type="domain" description="C2H2-type" evidence="14">
    <location>
        <begin position="614"/>
        <end position="641"/>
    </location>
</feature>
<dbReference type="InterPro" id="IPR013087">
    <property type="entry name" value="Znf_C2H2_type"/>
</dbReference>
<protein>
    <submittedName>
        <fullName evidence="16">Zinc finger protein 420</fullName>
    </submittedName>
</protein>
<dbReference type="RefSeq" id="XP_031749205.1">
    <property type="nucleotide sequence ID" value="XM_031893345.1"/>
</dbReference>
<comment type="similarity">
    <text evidence="3">Belongs to the krueppel C2H2-type zinc-finger protein family.</text>
</comment>
<dbReference type="PANTHER" id="PTHR14196">
    <property type="entry name" value="ODD-SKIPPED - RELATED"/>
    <property type="match status" value="1"/>
</dbReference>
<evidence type="ECO:0000256" key="11">
    <source>
        <dbReference type="ARBA" id="ARBA00023242"/>
    </source>
</evidence>
<evidence type="ECO:0000256" key="2">
    <source>
        <dbReference type="ARBA" id="ARBA00004123"/>
    </source>
</evidence>
<keyword evidence="4" id="KW-0479">Metal-binding</keyword>
<evidence type="ECO:0000256" key="4">
    <source>
        <dbReference type="ARBA" id="ARBA00022723"/>
    </source>
</evidence>
<evidence type="ECO:0000256" key="9">
    <source>
        <dbReference type="ARBA" id="ARBA00023125"/>
    </source>
</evidence>
<evidence type="ECO:0000256" key="12">
    <source>
        <dbReference type="PROSITE-ProRule" id="PRU00042"/>
    </source>
</evidence>
<dbReference type="GeneID" id="101732639"/>
<name>A0A8J1IWQ8_XENTR</name>
<keyword evidence="15" id="KW-1185">Reference proteome</keyword>
<dbReference type="InterPro" id="IPR050717">
    <property type="entry name" value="C2H2-ZF_Transcription_Reg"/>
</dbReference>
<dbReference type="GO" id="GO:0008270">
    <property type="term" value="F:zinc ion binding"/>
    <property type="evidence" value="ECO:0007669"/>
    <property type="project" value="UniProtKB-KW"/>
</dbReference>
<evidence type="ECO:0000256" key="13">
    <source>
        <dbReference type="SAM" id="MobiDB-lite"/>
    </source>
</evidence>
<accession>A0A8J1IWQ8</accession>
<evidence type="ECO:0000256" key="5">
    <source>
        <dbReference type="ARBA" id="ARBA00022737"/>
    </source>
</evidence>
<dbReference type="FunFam" id="3.30.160.60:FF:000358">
    <property type="entry name" value="zinc finger protein 24"/>
    <property type="match status" value="1"/>
</dbReference>
<evidence type="ECO:0000256" key="6">
    <source>
        <dbReference type="ARBA" id="ARBA00022771"/>
    </source>
</evidence>
<feature type="domain" description="C2H2-type" evidence="14">
    <location>
        <begin position="670"/>
        <end position="697"/>
    </location>
</feature>
<dbReference type="Pfam" id="PF00096">
    <property type="entry name" value="zf-C2H2"/>
    <property type="match status" value="13"/>
</dbReference>
<sequence>MNLRLEDGRSEERSGGKASNSTNHIIIINDEMPSFSATDVEESKSEMLPVKTEKGQPGSEDHLKQKKSSVLNFSAGRTQVLALRDKKLENETLCPKEHHTSANTQRCSLTVPEIFPPRSEKDHPNSEGYLDTMENTGVTFIDENGLEIIPPGVKINDLKILQIKIEEDDPEDSWSSGSEDSDSPETVTTPKEPFVCTYCGKEFNKKFNFQIHQLVHTGEKPFTCSECGKSFSQKRILQTHLKVHTGEKPFTCTECGKCFAQKIHLHTHQKVHTGEKPHTCPDCGKCFSVKSNLRKHQIVHTGTKPFTCTECGKSFSEKGSLQRHLKVHTGEKPFKCTECGKGFTRKIHLTKHHKLHIGVSKGELPVPEEEVCWSWLEDGCAIISDIGQLPITNMDPHSPLRQFRENPLDCRRHGTAIKTENGAEPEILQVKIEKSDSEDEGDDGESLKERKQGNDKLDSAPLIRIKTEMHSSSLSDCAPEIINIKIEKDESDCEDNVSTEGSAAHMHPDGEADSKCESRTRAEGGAKSSHFICCKCGESFAPSSDHTHICAPTGERLFSCAECGKSFSTKGSLHRHKTVHTGEKPFACVKCGERFSRKSYLHNHQRAHTGEKPFNCTECGKNFSRKGSLQRHQIVHTGEKRFTCTECGKDFSEKTTLHIHLRVHTGEKPFTCSDCGKTFSQKSNLYTHYKVHTGVKQYSCTTCGKSFAEKTTLNTHLRVHTGEKPFTCTDCGRSFSQRGSLNTHRNTHLGAKALSIPEHGEESSS</sequence>
<comment type="function">
    <text evidence="1">May be involved in transcriptional regulation.</text>
</comment>
<dbReference type="GO" id="GO:0006357">
    <property type="term" value="P:regulation of transcription by RNA polymerase II"/>
    <property type="evidence" value="ECO:0000318"/>
    <property type="project" value="GO_Central"/>
</dbReference>
<dbReference type="Proteomes" id="UP000008143">
    <property type="component" value="Chromosome 9"/>
</dbReference>
<evidence type="ECO:0000259" key="14">
    <source>
        <dbReference type="PROSITE" id="PS50157"/>
    </source>
</evidence>
<feature type="region of interest" description="Disordered" evidence="13">
    <location>
        <begin position="418"/>
        <end position="461"/>
    </location>
</feature>
<dbReference type="FunFam" id="3.30.160.60:FF:000135">
    <property type="entry name" value="Zinc finger protein 358"/>
    <property type="match status" value="1"/>
</dbReference>
<feature type="domain" description="C2H2-type" evidence="14">
    <location>
        <begin position="250"/>
        <end position="277"/>
    </location>
</feature>
<evidence type="ECO:0000256" key="3">
    <source>
        <dbReference type="ARBA" id="ARBA00006991"/>
    </source>
</evidence>
<dbReference type="FunFam" id="3.30.160.60:FF:000557">
    <property type="entry name" value="zinc finger and SCAN domain-containing protein 29"/>
    <property type="match status" value="1"/>
</dbReference>
<evidence type="ECO:0000256" key="10">
    <source>
        <dbReference type="ARBA" id="ARBA00023163"/>
    </source>
</evidence>
<dbReference type="AGR" id="Xenbase:XB-GENE-29086267"/>
<evidence type="ECO:0000256" key="1">
    <source>
        <dbReference type="ARBA" id="ARBA00003767"/>
    </source>
</evidence>
<dbReference type="Xenbase" id="XB-GENE-29086267">
    <property type="gene designation" value="LOC101732639"/>
</dbReference>
<dbReference type="KEGG" id="xtr:101732639"/>
<keyword evidence="9" id="KW-0238">DNA-binding</keyword>
<dbReference type="GO" id="GO:0003700">
    <property type="term" value="F:DNA-binding transcription factor activity"/>
    <property type="evidence" value="ECO:0000318"/>
    <property type="project" value="GO_Central"/>
</dbReference>
<dbReference type="GO" id="GO:0005634">
    <property type="term" value="C:nucleus"/>
    <property type="evidence" value="ECO:0007669"/>
    <property type="project" value="UniProtKB-SubCell"/>
</dbReference>
<feature type="compositionally biased region" description="Basic and acidic residues" evidence="13">
    <location>
        <begin position="41"/>
        <end position="63"/>
    </location>
</feature>
<dbReference type="SUPFAM" id="SSF57667">
    <property type="entry name" value="beta-beta-alpha zinc fingers"/>
    <property type="match status" value="7"/>
</dbReference>
<feature type="domain" description="C2H2-type" evidence="14">
    <location>
        <begin position="558"/>
        <end position="585"/>
    </location>
</feature>
<reference evidence="16" key="1">
    <citation type="submission" date="2025-08" db="UniProtKB">
        <authorList>
            <consortium name="RefSeq"/>
        </authorList>
    </citation>
    <scope>IDENTIFICATION</scope>
    <source>
        <strain evidence="16">Nigerian</strain>
        <tissue evidence="16">Liver and blood</tissue>
    </source>
</reference>
<feature type="domain" description="C2H2-type" evidence="14">
    <location>
        <begin position="642"/>
        <end position="669"/>
    </location>
</feature>
<comment type="subcellular location">
    <subcellularLocation>
        <location evidence="2">Nucleus</location>
    </subcellularLocation>
</comment>
<feature type="domain" description="C2H2-type" evidence="14">
    <location>
        <begin position="278"/>
        <end position="305"/>
    </location>
</feature>
<gene>
    <name evidence="16 17" type="primary">LOC101732639</name>
</gene>
<dbReference type="OrthoDB" id="6378400at2759"/>
<evidence type="ECO:0000313" key="15">
    <source>
        <dbReference type="Proteomes" id="UP000008143"/>
    </source>
</evidence>
<evidence type="ECO:0000256" key="8">
    <source>
        <dbReference type="ARBA" id="ARBA00023015"/>
    </source>
</evidence>
<keyword evidence="11" id="KW-0539">Nucleus</keyword>
<feature type="compositionally biased region" description="Basic and acidic residues" evidence="13">
    <location>
        <begin position="506"/>
        <end position="515"/>
    </location>
</feature>